<dbReference type="FunFam" id="2.30.30.380:FF:000001">
    <property type="entry name" value="Protein transport protein SEC23"/>
    <property type="match status" value="1"/>
</dbReference>
<dbReference type="GO" id="GO:0070971">
    <property type="term" value="C:endoplasmic reticulum exit site"/>
    <property type="evidence" value="ECO:0007669"/>
    <property type="project" value="TreeGrafter"/>
</dbReference>
<evidence type="ECO:0000256" key="1">
    <source>
        <dbReference type="ARBA" id="ARBA00004255"/>
    </source>
</evidence>
<comment type="subcellular location">
    <subcellularLocation>
        <location evidence="14">Cytoplasmic vesicle</location>
        <location evidence="14">COPII-coated vesicle membrane</location>
        <topology evidence="14">Peripheral membrane protein</topology>
        <orientation evidence="14">Cytoplasmic side</orientation>
    </subcellularLocation>
    <subcellularLocation>
        <location evidence="14">Endoplasmic reticulum membrane</location>
        <topology evidence="14">Peripheral membrane protein</topology>
        <orientation evidence="14">Cytoplasmic side</orientation>
    </subcellularLocation>
    <subcellularLocation>
        <location evidence="1">Golgi apparatus membrane</location>
        <topology evidence="1">Peripheral membrane protein</topology>
        <orientation evidence="1">Cytoplasmic side</orientation>
    </subcellularLocation>
</comment>
<evidence type="ECO:0000256" key="13">
    <source>
        <dbReference type="ARBA" id="ARBA00025471"/>
    </source>
</evidence>
<organism evidence="20 21">
    <name type="scientific">Planoprotostelium fungivorum</name>
    <dbReference type="NCBI Taxonomy" id="1890364"/>
    <lineage>
        <taxon>Eukaryota</taxon>
        <taxon>Amoebozoa</taxon>
        <taxon>Evosea</taxon>
        <taxon>Variosea</taxon>
        <taxon>Cavosteliida</taxon>
        <taxon>Cavosteliaceae</taxon>
        <taxon>Planoprotostelium</taxon>
    </lineage>
</organism>
<keyword evidence="4 14" id="KW-0813">Transport</keyword>
<dbReference type="Pfam" id="PF04815">
    <property type="entry name" value="Sec23_helical"/>
    <property type="match status" value="1"/>
</dbReference>
<dbReference type="Gene3D" id="3.40.50.410">
    <property type="entry name" value="von Willebrand factor, type A domain"/>
    <property type="match status" value="1"/>
</dbReference>
<dbReference type="InterPro" id="IPR036465">
    <property type="entry name" value="vWFA_dom_sf"/>
</dbReference>
<dbReference type="SUPFAM" id="SSF82754">
    <property type="entry name" value="C-terminal, gelsolin-like domain of Sec23/24"/>
    <property type="match status" value="1"/>
</dbReference>
<keyword evidence="21" id="KW-1185">Reference proteome</keyword>
<keyword evidence="8 14" id="KW-0931">ER-Golgi transport</keyword>
<dbReference type="Pfam" id="PF04811">
    <property type="entry name" value="Sec23_trunk"/>
    <property type="match status" value="1"/>
</dbReference>
<evidence type="ECO:0000256" key="3">
    <source>
        <dbReference type="ARBA" id="ARBA00021212"/>
    </source>
</evidence>
<feature type="domain" description="Gelsolin-like" evidence="15">
    <location>
        <begin position="625"/>
        <end position="710"/>
    </location>
</feature>
<dbReference type="InterPro" id="IPR006900">
    <property type="entry name" value="Sec23/24_helical_dom"/>
</dbReference>
<feature type="domain" description="Sec23/Sec24 trunk" evidence="17">
    <location>
        <begin position="124"/>
        <end position="383"/>
    </location>
</feature>
<protein>
    <recommendedName>
        <fullName evidence="3 14">Protein transport protein SEC23</fullName>
    </recommendedName>
</protein>
<dbReference type="OrthoDB" id="10256289at2759"/>
<dbReference type="InterPro" id="IPR006895">
    <property type="entry name" value="Znf_Sec23_Sec24"/>
</dbReference>
<evidence type="ECO:0000259" key="15">
    <source>
        <dbReference type="Pfam" id="PF00626"/>
    </source>
</evidence>
<evidence type="ECO:0000259" key="18">
    <source>
        <dbReference type="Pfam" id="PF04815"/>
    </source>
</evidence>
<dbReference type="SUPFAM" id="SSF81811">
    <property type="entry name" value="Helical domain of Sec23/24"/>
    <property type="match status" value="1"/>
</dbReference>
<dbReference type="PANTHER" id="PTHR11141">
    <property type="entry name" value="PROTEIN TRANSPORT PROTEIN SEC23"/>
    <property type="match status" value="1"/>
</dbReference>
<dbReference type="STRING" id="1890364.A0A2P6NIH3"/>
<evidence type="ECO:0000256" key="11">
    <source>
        <dbReference type="ARBA" id="ARBA00023136"/>
    </source>
</evidence>
<keyword evidence="10" id="KW-0333">Golgi apparatus</keyword>
<evidence type="ECO:0000256" key="6">
    <source>
        <dbReference type="ARBA" id="ARBA00022824"/>
    </source>
</evidence>
<evidence type="ECO:0000259" key="16">
    <source>
        <dbReference type="Pfam" id="PF04810"/>
    </source>
</evidence>
<dbReference type="GO" id="GO:0008270">
    <property type="term" value="F:zinc ion binding"/>
    <property type="evidence" value="ECO:0007669"/>
    <property type="project" value="InterPro"/>
</dbReference>
<evidence type="ECO:0000313" key="20">
    <source>
        <dbReference type="EMBL" id="PRP83737.1"/>
    </source>
</evidence>
<feature type="domain" description="Zinc finger Sec23/Sec24-type" evidence="16">
    <location>
        <begin position="51"/>
        <end position="91"/>
    </location>
</feature>
<dbReference type="Pfam" id="PF04810">
    <property type="entry name" value="zf-Sec23_Sec24"/>
    <property type="match status" value="1"/>
</dbReference>
<dbReference type="PANTHER" id="PTHR11141:SF0">
    <property type="entry name" value="PROTEIN TRANSPORT PROTEIN SEC23"/>
    <property type="match status" value="1"/>
</dbReference>
<evidence type="ECO:0000256" key="14">
    <source>
        <dbReference type="RuleBase" id="RU365030"/>
    </source>
</evidence>
<dbReference type="FunFam" id="3.40.50.410:FF:000008">
    <property type="entry name" value="Protein transport protein SEC23"/>
    <property type="match status" value="1"/>
</dbReference>
<dbReference type="FunFam" id="1.20.120.730:FF:000005">
    <property type="entry name" value="Protein transport protein SEC23"/>
    <property type="match status" value="1"/>
</dbReference>
<dbReference type="SUPFAM" id="SSF82919">
    <property type="entry name" value="Zn-finger domain of Sec23/24"/>
    <property type="match status" value="1"/>
</dbReference>
<dbReference type="InterPro" id="IPR036174">
    <property type="entry name" value="Znf_Sec23_Sec24_sf"/>
</dbReference>
<dbReference type="GO" id="GO:0005789">
    <property type="term" value="C:endoplasmic reticulum membrane"/>
    <property type="evidence" value="ECO:0007669"/>
    <property type="project" value="UniProtKB-SubCell"/>
</dbReference>
<dbReference type="GO" id="GO:0090110">
    <property type="term" value="P:COPII-coated vesicle cargo loading"/>
    <property type="evidence" value="ECO:0007669"/>
    <property type="project" value="TreeGrafter"/>
</dbReference>
<dbReference type="Gene3D" id="3.40.20.10">
    <property type="entry name" value="Severin"/>
    <property type="match status" value="1"/>
</dbReference>
<evidence type="ECO:0000256" key="4">
    <source>
        <dbReference type="ARBA" id="ARBA00022448"/>
    </source>
</evidence>
<dbReference type="InterPro" id="IPR012990">
    <property type="entry name" value="Beta-sandwich_Sec23_24"/>
</dbReference>
<dbReference type="InterPro" id="IPR007123">
    <property type="entry name" value="Gelsolin-like_dom"/>
</dbReference>
<reference evidence="20 21" key="1">
    <citation type="journal article" date="2018" name="Genome Biol. Evol.">
        <title>Multiple Roots of Fruiting Body Formation in Amoebozoa.</title>
        <authorList>
            <person name="Hillmann F."/>
            <person name="Forbes G."/>
            <person name="Novohradska S."/>
            <person name="Ferling I."/>
            <person name="Riege K."/>
            <person name="Groth M."/>
            <person name="Westermann M."/>
            <person name="Marz M."/>
            <person name="Spaller T."/>
            <person name="Winckler T."/>
            <person name="Schaap P."/>
            <person name="Glockner G."/>
        </authorList>
    </citation>
    <scope>NUCLEOTIDE SEQUENCE [LARGE SCALE GENOMIC DNA]</scope>
    <source>
        <strain evidence="20 21">Jena</strain>
    </source>
</reference>
<dbReference type="InParanoid" id="A0A2P6NIH3"/>
<dbReference type="GO" id="GO:0005096">
    <property type="term" value="F:GTPase activator activity"/>
    <property type="evidence" value="ECO:0007669"/>
    <property type="project" value="TreeGrafter"/>
</dbReference>
<dbReference type="InterPro" id="IPR036175">
    <property type="entry name" value="Sec23/24_helical_dom_sf"/>
</dbReference>
<proteinExistence type="inferred from homology"/>
<evidence type="ECO:0000259" key="19">
    <source>
        <dbReference type="Pfam" id="PF08033"/>
    </source>
</evidence>
<dbReference type="AlphaFoldDB" id="A0A2P6NIH3"/>
<feature type="domain" description="Sec23/Sec24 beta-sandwich" evidence="19">
    <location>
        <begin position="394"/>
        <end position="496"/>
    </location>
</feature>
<dbReference type="Pfam" id="PF00626">
    <property type="entry name" value="Gelsolin"/>
    <property type="match status" value="1"/>
</dbReference>
<dbReference type="InterPro" id="IPR037364">
    <property type="entry name" value="Sec23"/>
</dbReference>
<evidence type="ECO:0000256" key="8">
    <source>
        <dbReference type="ARBA" id="ARBA00022892"/>
    </source>
</evidence>
<evidence type="ECO:0000313" key="21">
    <source>
        <dbReference type="Proteomes" id="UP000241769"/>
    </source>
</evidence>
<dbReference type="SUPFAM" id="SSF81995">
    <property type="entry name" value="beta-sandwich domain of Sec23/24"/>
    <property type="match status" value="1"/>
</dbReference>
<dbReference type="SUPFAM" id="SSF53300">
    <property type="entry name" value="vWA-like"/>
    <property type="match status" value="1"/>
</dbReference>
<comment type="function">
    <text evidence="13 14">Component of the coat protein complex II (COPII) which promotes the formation of transport vesicles from the endoplasmic reticulum (ER). The coat has two main functions, the physical deformation of the endoplasmic reticulum membrane into vesicles and the selection of cargo molecules.</text>
</comment>
<dbReference type="Proteomes" id="UP000241769">
    <property type="component" value="Unassembled WGS sequence"/>
</dbReference>
<sequence length="754" mass="84010">MDFDAAEEQDGVRMSFNTLPPSRLESTRLVVPLGCTYTPLKENMPTVYYDPVVCKGTNCKTVLNPYCSIDFKSKMWVCTFCFYRNPLPPSYNDISETNLPAELIPRYTTMEYVTAKANDRNPLPPPIFLFVIDTCLTAEELEELKSAIVVTVSSLMPENSLVGLITYGKTVQLFELGVEEIPKSYVFNGSKDVTAKQISDLLSIGGRPAAQSMGNQTFPNRFLLPHTEVEFALTSILEELQVDPHPVKSGRRPLRATGAALSVAVGLLECSYPNCGARIMLFTGGPCTYGPGVVVSDDLTETLRSHTDISKDNAKHTKKAYKYYESLGGRAVTNGHLIDVFAQSYDQPGFYEMQELTKKTGGLVVLGDEFKARVFKDSFQKIFAKNEKGVHPFAFNATIDVQTSKEIKVSGCIGHCASTNKKTNNVSETEIGVGGTSGWKIGGIDPFTTLAFYFEVVVQHGQPLPAGQKGLIQFTTHYQSSSGERVLRVTTIARDWAPDTTNQTIGAGFDQEAAAVLMARIAVFKAETEEAFDVLRWLDRMLIRLVAKFADYTKDDPNSFQLSTNFAVYPQFMFHLRRSHFLQVWNSSPDETAFYRYMLNRENVMNTLLMIQPTLEAYGFGTGAVTVLLASTSIQPDKILLLDSFFRVVIHYGETIAQWRKAGYQDDPKHEAFKQLLEQPKEAAQELMKSRFPLPRFIEADQHTSQARFILATIDPVVTHTNQSNAAAGEVIFTDDVNLKVFMDHLKKLAVQSS</sequence>
<dbReference type="InterPro" id="IPR006896">
    <property type="entry name" value="Sec23/24_trunk_dom"/>
</dbReference>
<dbReference type="GO" id="GO:0000139">
    <property type="term" value="C:Golgi membrane"/>
    <property type="evidence" value="ECO:0007669"/>
    <property type="project" value="UniProtKB-SubCell"/>
</dbReference>
<evidence type="ECO:0000259" key="17">
    <source>
        <dbReference type="Pfam" id="PF04811"/>
    </source>
</evidence>
<evidence type="ECO:0000256" key="5">
    <source>
        <dbReference type="ARBA" id="ARBA00022723"/>
    </source>
</evidence>
<evidence type="ECO:0000256" key="12">
    <source>
        <dbReference type="ARBA" id="ARBA00023329"/>
    </source>
</evidence>
<dbReference type="InterPro" id="IPR029006">
    <property type="entry name" value="ADF-H/Gelsolin-like_dom_sf"/>
</dbReference>
<dbReference type="Gene3D" id="2.30.30.380">
    <property type="entry name" value="Zn-finger domain of Sec23/24"/>
    <property type="match status" value="1"/>
</dbReference>
<keyword evidence="9 14" id="KW-0653">Protein transport</keyword>
<evidence type="ECO:0000256" key="7">
    <source>
        <dbReference type="ARBA" id="ARBA00022833"/>
    </source>
</evidence>
<dbReference type="Pfam" id="PF08033">
    <property type="entry name" value="Sec23_BS"/>
    <property type="match status" value="1"/>
</dbReference>
<keyword evidence="7 14" id="KW-0862">Zinc</keyword>
<gene>
    <name evidence="20" type="ORF">PROFUN_09069</name>
</gene>
<dbReference type="EMBL" id="MDYQ01000077">
    <property type="protein sequence ID" value="PRP83737.1"/>
    <property type="molecule type" value="Genomic_DNA"/>
</dbReference>
<keyword evidence="14" id="KW-0963">Cytoplasm</keyword>
<dbReference type="InterPro" id="IPR036180">
    <property type="entry name" value="Gelsolin-like_dom_sf"/>
</dbReference>
<accession>A0A2P6NIH3</accession>
<keyword evidence="5 14" id="KW-0479">Metal-binding</keyword>
<evidence type="ECO:0000256" key="9">
    <source>
        <dbReference type="ARBA" id="ARBA00022927"/>
    </source>
</evidence>
<keyword evidence="6 14" id="KW-0256">Endoplasmic reticulum</keyword>
<feature type="domain" description="Sec23/Sec24 helical" evidence="18">
    <location>
        <begin position="510"/>
        <end position="608"/>
    </location>
</feature>
<evidence type="ECO:0000256" key="2">
    <source>
        <dbReference type="ARBA" id="ARBA00009210"/>
    </source>
</evidence>
<dbReference type="Gene3D" id="1.20.120.730">
    <property type="entry name" value="Sec23/Sec24 helical domain"/>
    <property type="match status" value="1"/>
</dbReference>
<keyword evidence="11 14" id="KW-0472">Membrane</keyword>
<evidence type="ECO:0000256" key="10">
    <source>
        <dbReference type="ARBA" id="ARBA00023034"/>
    </source>
</evidence>
<dbReference type="FunFam" id="3.40.20.10:FF:000041">
    <property type="entry name" value="Protein transport protein SEC23"/>
    <property type="match status" value="1"/>
</dbReference>
<dbReference type="FunCoup" id="A0A2P6NIH3">
    <property type="interactions" value="825"/>
</dbReference>
<comment type="caution">
    <text evidence="20">The sequence shown here is derived from an EMBL/GenBank/DDBJ whole genome shotgun (WGS) entry which is preliminary data.</text>
</comment>
<name>A0A2P6NIH3_9EUKA</name>
<comment type="similarity">
    <text evidence="2 14">Belongs to the SEC23/SEC24 family. SEC23 subfamily.</text>
</comment>
<dbReference type="GO" id="GO:0006886">
    <property type="term" value="P:intracellular protein transport"/>
    <property type="evidence" value="ECO:0007669"/>
    <property type="project" value="InterPro"/>
</dbReference>
<dbReference type="Gene3D" id="2.60.40.1670">
    <property type="entry name" value="beta-sandwich domain of Sec23/24"/>
    <property type="match status" value="1"/>
</dbReference>
<keyword evidence="12 14" id="KW-0968">Cytoplasmic vesicle</keyword>
<dbReference type="GO" id="GO:0030127">
    <property type="term" value="C:COPII vesicle coat"/>
    <property type="evidence" value="ECO:0007669"/>
    <property type="project" value="InterPro"/>
</dbReference>